<dbReference type="InterPro" id="IPR035907">
    <property type="entry name" value="Hppk_sf"/>
</dbReference>
<comment type="caution">
    <text evidence="10">The sequence shown here is derived from an EMBL/GenBank/DDBJ whole genome shotgun (WGS) entry which is preliminary data.</text>
</comment>
<evidence type="ECO:0000256" key="7">
    <source>
        <dbReference type="ARBA" id="ARBA00022840"/>
    </source>
</evidence>
<dbReference type="NCBIfam" id="TIGR01498">
    <property type="entry name" value="folK"/>
    <property type="match status" value="1"/>
</dbReference>
<evidence type="ECO:0000313" key="10">
    <source>
        <dbReference type="EMBL" id="GAA4787881.1"/>
    </source>
</evidence>
<dbReference type="CDD" id="cd00483">
    <property type="entry name" value="HPPK"/>
    <property type="match status" value="1"/>
</dbReference>
<comment type="catalytic activity">
    <reaction evidence="1">
        <text>6-hydroxymethyl-7,8-dihydropterin + ATP = (7,8-dihydropterin-6-yl)methyl diphosphate + AMP + H(+)</text>
        <dbReference type="Rhea" id="RHEA:11412"/>
        <dbReference type="ChEBI" id="CHEBI:15378"/>
        <dbReference type="ChEBI" id="CHEBI:30616"/>
        <dbReference type="ChEBI" id="CHEBI:44841"/>
        <dbReference type="ChEBI" id="CHEBI:72950"/>
        <dbReference type="ChEBI" id="CHEBI:456215"/>
        <dbReference type="EC" id="2.7.6.3"/>
    </reaction>
</comment>
<dbReference type="PANTHER" id="PTHR43071:SF1">
    <property type="entry name" value="2-AMINO-4-HYDROXY-6-HYDROXYMETHYLDIHYDROPTERIDINE PYROPHOSPHOKINASE"/>
    <property type="match status" value="1"/>
</dbReference>
<name>A0ABP9AYT9_9MICC</name>
<dbReference type="EC" id="2.7.6.3" evidence="3"/>
<sequence length="168" mass="18245">MPVKAVLALGSNLGASEDTLAQAVADLAAHEKIEITRVSPVAITAPVGGPAGQPDYTNMVIEIAVAMRPFMLLEYCQSIEEKHHRTREVRWGPRTLDIDIIDIASLEMDDPDLTLPHPRAAERAFVLEPWARMDPAAELMGSSVRELADVAPDAEGIREFRPAPVVCA</sequence>
<gene>
    <name evidence="10" type="ORF">GCM10023352_01930</name>
</gene>
<evidence type="ECO:0000256" key="5">
    <source>
        <dbReference type="ARBA" id="ARBA00022741"/>
    </source>
</evidence>
<organism evidence="10 11">
    <name type="scientific">Rothia endophytica</name>
    <dbReference type="NCBI Taxonomy" id="1324766"/>
    <lineage>
        <taxon>Bacteria</taxon>
        <taxon>Bacillati</taxon>
        <taxon>Actinomycetota</taxon>
        <taxon>Actinomycetes</taxon>
        <taxon>Micrococcales</taxon>
        <taxon>Micrococcaceae</taxon>
        <taxon>Rothia</taxon>
    </lineage>
</organism>
<dbReference type="Pfam" id="PF01288">
    <property type="entry name" value="HPPK"/>
    <property type="match status" value="1"/>
</dbReference>
<protein>
    <recommendedName>
        <fullName evidence="3">2-amino-4-hydroxy-6-hydroxymethyldihydropteridine diphosphokinase</fullName>
        <ecNumber evidence="3">2.7.6.3</ecNumber>
    </recommendedName>
</protein>
<keyword evidence="8" id="KW-0289">Folate biosynthesis</keyword>
<evidence type="ECO:0000256" key="2">
    <source>
        <dbReference type="ARBA" id="ARBA00005051"/>
    </source>
</evidence>
<evidence type="ECO:0000256" key="6">
    <source>
        <dbReference type="ARBA" id="ARBA00022777"/>
    </source>
</evidence>
<evidence type="ECO:0000256" key="4">
    <source>
        <dbReference type="ARBA" id="ARBA00022679"/>
    </source>
</evidence>
<dbReference type="InterPro" id="IPR000550">
    <property type="entry name" value="Hppk"/>
</dbReference>
<evidence type="ECO:0000256" key="1">
    <source>
        <dbReference type="ARBA" id="ARBA00000198"/>
    </source>
</evidence>
<keyword evidence="6" id="KW-0418">Kinase</keyword>
<comment type="pathway">
    <text evidence="2">Cofactor biosynthesis; tetrahydrofolate biosynthesis; 2-amino-4-hydroxy-6-hydroxymethyl-7,8-dihydropteridine diphosphate from 7,8-dihydroneopterin triphosphate: step 4/4.</text>
</comment>
<feature type="domain" description="7,8-dihydro-6-hydroxymethylpterin-pyrophosphokinase" evidence="9">
    <location>
        <begin position="90"/>
        <end position="101"/>
    </location>
</feature>
<dbReference type="Proteomes" id="UP001500187">
    <property type="component" value="Unassembled WGS sequence"/>
</dbReference>
<dbReference type="PANTHER" id="PTHR43071">
    <property type="entry name" value="2-AMINO-4-HYDROXY-6-HYDROXYMETHYLDIHYDROPTERIDINE PYROPHOSPHOKINASE"/>
    <property type="match status" value="1"/>
</dbReference>
<keyword evidence="5" id="KW-0547">Nucleotide-binding</keyword>
<evidence type="ECO:0000256" key="8">
    <source>
        <dbReference type="ARBA" id="ARBA00022909"/>
    </source>
</evidence>
<accession>A0ABP9AYT9</accession>
<proteinExistence type="predicted"/>
<evidence type="ECO:0000259" key="9">
    <source>
        <dbReference type="PROSITE" id="PS00794"/>
    </source>
</evidence>
<reference evidence="11" key="1">
    <citation type="journal article" date="2019" name="Int. J. Syst. Evol. Microbiol.">
        <title>The Global Catalogue of Microorganisms (GCM) 10K type strain sequencing project: providing services to taxonomists for standard genome sequencing and annotation.</title>
        <authorList>
            <consortium name="The Broad Institute Genomics Platform"/>
            <consortium name="The Broad Institute Genome Sequencing Center for Infectious Disease"/>
            <person name="Wu L."/>
            <person name="Ma J."/>
        </authorList>
    </citation>
    <scope>NUCLEOTIDE SEQUENCE [LARGE SCALE GENOMIC DNA]</scope>
    <source>
        <strain evidence="11">JCM 18541</strain>
    </source>
</reference>
<dbReference type="SUPFAM" id="SSF55083">
    <property type="entry name" value="6-hydroxymethyl-7,8-dihydropterin pyrophosphokinase, HPPK"/>
    <property type="match status" value="1"/>
</dbReference>
<dbReference type="RefSeq" id="WP_345443584.1">
    <property type="nucleotide sequence ID" value="NZ_BAABKP010000001.1"/>
</dbReference>
<evidence type="ECO:0000256" key="3">
    <source>
        <dbReference type="ARBA" id="ARBA00013253"/>
    </source>
</evidence>
<evidence type="ECO:0000313" key="11">
    <source>
        <dbReference type="Proteomes" id="UP001500187"/>
    </source>
</evidence>
<keyword evidence="4" id="KW-0808">Transferase</keyword>
<keyword evidence="7" id="KW-0067">ATP-binding</keyword>
<dbReference type="Gene3D" id="3.30.70.560">
    <property type="entry name" value="7,8-Dihydro-6-hydroxymethylpterin-pyrophosphokinase HPPK"/>
    <property type="match status" value="1"/>
</dbReference>
<keyword evidence="11" id="KW-1185">Reference proteome</keyword>
<dbReference type="EMBL" id="BAABKP010000001">
    <property type="protein sequence ID" value="GAA4787881.1"/>
    <property type="molecule type" value="Genomic_DNA"/>
</dbReference>
<dbReference type="PROSITE" id="PS00794">
    <property type="entry name" value="HPPK"/>
    <property type="match status" value="1"/>
</dbReference>